<keyword evidence="2" id="KW-1185">Reference proteome</keyword>
<proteinExistence type="predicted"/>
<dbReference type="EMBL" id="JBFSHR010000002">
    <property type="protein sequence ID" value="MEX6428448.1"/>
    <property type="molecule type" value="Genomic_DNA"/>
</dbReference>
<gene>
    <name evidence="1" type="ORF">AB6A68_01140</name>
</gene>
<accession>A0ABV3XYS8</accession>
<evidence type="ECO:0008006" key="3">
    <source>
        <dbReference type="Google" id="ProtNLM"/>
    </source>
</evidence>
<evidence type="ECO:0000313" key="2">
    <source>
        <dbReference type="Proteomes" id="UP001560267"/>
    </source>
</evidence>
<sequence>MRGETTKQLRRVHLDRPGGSYLPALLVGVSLLLAACHTSSSTNHATSTTTSGVGTPHRALSIGTAPLRQPFLLFVLNCKGRSAAVKLYLNVSKTDPRDELFRALSCPPSATRISDRFWVKSASLINNRILLYLSNPKSNWQLSVSGVARAPDAPMIGHLPPPPPSHHFIPPIPVGLPKSAPSCSADNLVASVQDSVPTPPQGAFLSALITLRASGTTSCSLRGYPTVQLDGTGGVAEQLVPTKINPLFLPLVRPSSNHPERPQPDVIVKRGVQNAEVPISLPLLCGPEFTSTPLTPYIGVTVTLPDRGGSLTIPGRDFVDRATPVGYQFSSCGQGKVYQFEPSYLFSYLTNLGPPGS</sequence>
<reference evidence="1 2" key="1">
    <citation type="submission" date="2024-07" db="EMBL/GenBank/DDBJ databases">
        <title>Draft Genome Sequence of Ferrimicrobium acidiphilum Strain YE2023, Isolated from a Pulp of Bioleach Reactor.</title>
        <authorList>
            <person name="Elkina Y.A."/>
            <person name="Bulaeva A.G."/>
            <person name="Beletsky A.V."/>
            <person name="Mardanov A.V."/>
        </authorList>
    </citation>
    <scope>NUCLEOTIDE SEQUENCE [LARGE SCALE GENOMIC DNA]</scope>
    <source>
        <strain evidence="1 2">YE2023</strain>
    </source>
</reference>
<protein>
    <recommendedName>
        <fullName evidence="3">DUF4232 domain-containing protein</fullName>
    </recommendedName>
</protein>
<organism evidence="1 2">
    <name type="scientific">Ferrimicrobium acidiphilum</name>
    <dbReference type="NCBI Taxonomy" id="121039"/>
    <lineage>
        <taxon>Bacteria</taxon>
        <taxon>Bacillati</taxon>
        <taxon>Actinomycetota</taxon>
        <taxon>Acidimicrobiia</taxon>
        <taxon>Acidimicrobiales</taxon>
        <taxon>Acidimicrobiaceae</taxon>
        <taxon>Ferrimicrobium</taxon>
    </lineage>
</organism>
<dbReference type="RefSeq" id="WP_369084111.1">
    <property type="nucleotide sequence ID" value="NZ_JBFSHR010000002.1"/>
</dbReference>
<evidence type="ECO:0000313" key="1">
    <source>
        <dbReference type="EMBL" id="MEX6428448.1"/>
    </source>
</evidence>
<name>A0ABV3XYS8_9ACTN</name>
<dbReference type="Proteomes" id="UP001560267">
    <property type="component" value="Unassembled WGS sequence"/>
</dbReference>
<comment type="caution">
    <text evidence="1">The sequence shown here is derived from an EMBL/GenBank/DDBJ whole genome shotgun (WGS) entry which is preliminary data.</text>
</comment>